<evidence type="ECO:0000256" key="1">
    <source>
        <dbReference type="SAM" id="MobiDB-lite"/>
    </source>
</evidence>
<keyword evidence="2" id="KW-0732">Signal</keyword>
<evidence type="ECO:0000256" key="2">
    <source>
        <dbReference type="SAM" id="SignalP"/>
    </source>
</evidence>
<dbReference type="KEGG" id="bhu:bhn_I2034"/>
<sequence length="306" mass="33049">MKKFGKILCVLLAVTCLAGCGSSSSKEPVAPDTEFQGGRKSNVEETKEEVSVEETTEDVATEETTEEVAEDTQSEDGLSLESDGTSTVNSTTIDGTAYYLTDEAMKALDSLESDYHKIKWGVVYSPDGMDGFVISIAPYMDGDTVRLLIAFTNLYNEEVFVNARGDALDSNGNKIGSVSGYELTIGSGNSVLYDVECKGTPTGEIHWETIEVKEAKREYVPWEGDWQLGTDANGNYAVQWNLTGDKSMDLGFVRLIAVDENGYICGCAQGYGGDPATSFSGTEDFYSGMSGTPADIAMFANPFFKE</sequence>
<proteinExistence type="predicted"/>
<keyword evidence="4" id="KW-1185">Reference proteome</keyword>
<feature type="chain" id="PRO_5009444044" description="Lipoprotein" evidence="2">
    <location>
        <begin position="26"/>
        <end position="306"/>
    </location>
</feature>
<evidence type="ECO:0000313" key="3">
    <source>
        <dbReference type="EMBL" id="AOZ97067.1"/>
    </source>
</evidence>
<evidence type="ECO:0000313" key="4">
    <source>
        <dbReference type="Proteomes" id="UP000179284"/>
    </source>
</evidence>
<reference evidence="4" key="1">
    <citation type="submission" date="2016-10" db="EMBL/GenBank/DDBJ databases">
        <title>The complete genome sequence of the rumen bacterium Butyrivibrio hungatei MB2003.</title>
        <authorList>
            <person name="Palevich N."/>
            <person name="Kelly W.J."/>
            <person name="Leahy S.C."/>
            <person name="Altermann E."/>
            <person name="Rakonjac J."/>
            <person name="Attwood G.T."/>
        </authorList>
    </citation>
    <scope>NUCLEOTIDE SEQUENCE [LARGE SCALE GENOMIC DNA]</scope>
    <source>
        <strain evidence="4">MB2003</strain>
    </source>
</reference>
<dbReference type="AlphaFoldDB" id="A0A1D9P374"/>
<gene>
    <name evidence="3" type="ORF">bhn_I2034</name>
</gene>
<dbReference type="RefSeq" id="WP_071176704.1">
    <property type="nucleotide sequence ID" value="NZ_CP017831.1"/>
</dbReference>
<protein>
    <recommendedName>
        <fullName evidence="5">Lipoprotein</fullName>
    </recommendedName>
</protein>
<feature type="region of interest" description="Disordered" evidence="1">
    <location>
        <begin position="21"/>
        <end position="88"/>
    </location>
</feature>
<organism evidence="3 4">
    <name type="scientific">Butyrivibrio hungatei</name>
    <dbReference type="NCBI Taxonomy" id="185008"/>
    <lineage>
        <taxon>Bacteria</taxon>
        <taxon>Bacillati</taxon>
        <taxon>Bacillota</taxon>
        <taxon>Clostridia</taxon>
        <taxon>Lachnospirales</taxon>
        <taxon>Lachnospiraceae</taxon>
        <taxon>Butyrivibrio</taxon>
    </lineage>
</organism>
<evidence type="ECO:0008006" key="5">
    <source>
        <dbReference type="Google" id="ProtNLM"/>
    </source>
</evidence>
<feature type="signal peptide" evidence="2">
    <location>
        <begin position="1"/>
        <end position="25"/>
    </location>
</feature>
<feature type="compositionally biased region" description="Acidic residues" evidence="1">
    <location>
        <begin position="51"/>
        <end position="74"/>
    </location>
</feature>
<dbReference type="OrthoDB" id="2003971at2"/>
<dbReference type="Proteomes" id="UP000179284">
    <property type="component" value="Chromosome I"/>
</dbReference>
<name>A0A1D9P374_9FIRM</name>
<feature type="compositionally biased region" description="Basic and acidic residues" evidence="1">
    <location>
        <begin position="41"/>
        <end position="50"/>
    </location>
</feature>
<dbReference type="EMBL" id="CP017831">
    <property type="protein sequence ID" value="AOZ97067.1"/>
    <property type="molecule type" value="Genomic_DNA"/>
</dbReference>
<accession>A0A1D9P374</accession>